<gene>
    <name evidence="1" type="ORF">NPIL_477421</name>
</gene>
<evidence type="ECO:0000313" key="2">
    <source>
        <dbReference type="Proteomes" id="UP000887013"/>
    </source>
</evidence>
<reference evidence="1" key="1">
    <citation type="submission" date="2020-08" db="EMBL/GenBank/DDBJ databases">
        <title>Multicomponent nature underlies the extraordinary mechanical properties of spider dragline silk.</title>
        <authorList>
            <person name="Kono N."/>
            <person name="Nakamura H."/>
            <person name="Mori M."/>
            <person name="Yoshida Y."/>
            <person name="Ohtoshi R."/>
            <person name="Malay A.D."/>
            <person name="Moran D.A.P."/>
            <person name="Tomita M."/>
            <person name="Numata K."/>
            <person name="Arakawa K."/>
        </authorList>
    </citation>
    <scope>NUCLEOTIDE SEQUENCE</scope>
</reference>
<comment type="caution">
    <text evidence="1">The sequence shown here is derived from an EMBL/GenBank/DDBJ whole genome shotgun (WGS) entry which is preliminary data.</text>
</comment>
<accession>A0A8X6PU11</accession>
<keyword evidence="2" id="KW-1185">Reference proteome</keyword>
<proteinExistence type="predicted"/>
<dbReference type="AlphaFoldDB" id="A0A8X6PU11"/>
<organism evidence="1 2">
    <name type="scientific">Nephila pilipes</name>
    <name type="common">Giant wood spider</name>
    <name type="synonym">Nephila maculata</name>
    <dbReference type="NCBI Taxonomy" id="299642"/>
    <lineage>
        <taxon>Eukaryota</taxon>
        <taxon>Metazoa</taxon>
        <taxon>Ecdysozoa</taxon>
        <taxon>Arthropoda</taxon>
        <taxon>Chelicerata</taxon>
        <taxon>Arachnida</taxon>
        <taxon>Araneae</taxon>
        <taxon>Araneomorphae</taxon>
        <taxon>Entelegynae</taxon>
        <taxon>Araneoidea</taxon>
        <taxon>Nephilidae</taxon>
        <taxon>Nephila</taxon>
    </lineage>
</organism>
<sequence>MGHFHPCPHIATCQRRLISIPLHNASRNRDVGLLFVHSAFPDNLSFSWCQLAAFRAADPAPRSLGLSKRINRICLLGEELIFRHHLDVWFLMTL</sequence>
<evidence type="ECO:0000313" key="1">
    <source>
        <dbReference type="EMBL" id="GFT85350.1"/>
    </source>
</evidence>
<dbReference type="Proteomes" id="UP000887013">
    <property type="component" value="Unassembled WGS sequence"/>
</dbReference>
<dbReference type="EMBL" id="BMAW01023919">
    <property type="protein sequence ID" value="GFT85350.1"/>
    <property type="molecule type" value="Genomic_DNA"/>
</dbReference>
<name>A0A8X6PU11_NEPPI</name>
<protein>
    <submittedName>
        <fullName evidence="1">Uncharacterized protein</fullName>
    </submittedName>
</protein>